<dbReference type="AlphaFoldDB" id="A0A517ZB64"/>
<organism evidence="1 2">
    <name type="scientific">Maioricimonas rarisocia</name>
    <dbReference type="NCBI Taxonomy" id="2528026"/>
    <lineage>
        <taxon>Bacteria</taxon>
        <taxon>Pseudomonadati</taxon>
        <taxon>Planctomycetota</taxon>
        <taxon>Planctomycetia</taxon>
        <taxon>Planctomycetales</taxon>
        <taxon>Planctomycetaceae</taxon>
        <taxon>Maioricimonas</taxon>
    </lineage>
</organism>
<reference evidence="1 2" key="1">
    <citation type="submission" date="2019-02" db="EMBL/GenBank/DDBJ databases">
        <title>Deep-cultivation of Planctomycetes and their phenomic and genomic characterization uncovers novel biology.</title>
        <authorList>
            <person name="Wiegand S."/>
            <person name="Jogler M."/>
            <person name="Boedeker C."/>
            <person name="Pinto D."/>
            <person name="Vollmers J."/>
            <person name="Rivas-Marin E."/>
            <person name="Kohn T."/>
            <person name="Peeters S.H."/>
            <person name="Heuer A."/>
            <person name="Rast P."/>
            <person name="Oberbeckmann S."/>
            <person name="Bunk B."/>
            <person name="Jeske O."/>
            <person name="Meyerdierks A."/>
            <person name="Storesund J.E."/>
            <person name="Kallscheuer N."/>
            <person name="Luecker S."/>
            <person name="Lage O.M."/>
            <person name="Pohl T."/>
            <person name="Merkel B.J."/>
            <person name="Hornburger P."/>
            <person name="Mueller R.-W."/>
            <person name="Bruemmer F."/>
            <person name="Labrenz M."/>
            <person name="Spormann A.M."/>
            <person name="Op den Camp H."/>
            <person name="Overmann J."/>
            <person name="Amann R."/>
            <person name="Jetten M.S.M."/>
            <person name="Mascher T."/>
            <person name="Medema M.H."/>
            <person name="Devos D.P."/>
            <person name="Kaster A.-K."/>
            <person name="Ovreas L."/>
            <person name="Rohde M."/>
            <person name="Galperin M.Y."/>
            <person name="Jogler C."/>
        </authorList>
    </citation>
    <scope>NUCLEOTIDE SEQUENCE [LARGE SCALE GENOMIC DNA]</scope>
    <source>
        <strain evidence="1 2">Mal4</strain>
    </source>
</reference>
<proteinExistence type="predicted"/>
<dbReference type="KEGG" id="mri:Mal4_40440"/>
<evidence type="ECO:0000313" key="2">
    <source>
        <dbReference type="Proteomes" id="UP000320496"/>
    </source>
</evidence>
<protein>
    <submittedName>
        <fullName evidence="1">Uncharacterized protein</fullName>
    </submittedName>
</protein>
<evidence type="ECO:0000313" key="1">
    <source>
        <dbReference type="EMBL" id="QDU39698.1"/>
    </source>
</evidence>
<name>A0A517ZB64_9PLAN</name>
<keyword evidence="2" id="KW-1185">Reference proteome</keyword>
<dbReference type="Proteomes" id="UP000320496">
    <property type="component" value="Chromosome"/>
</dbReference>
<dbReference type="OrthoDB" id="289385at2"/>
<accession>A0A517ZB64</accession>
<gene>
    <name evidence="1" type="ORF">Mal4_40440</name>
</gene>
<dbReference type="RefSeq" id="WP_145370855.1">
    <property type="nucleotide sequence ID" value="NZ_CP036275.1"/>
</dbReference>
<dbReference type="EMBL" id="CP036275">
    <property type="protein sequence ID" value="QDU39698.1"/>
    <property type="molecule type" value="Genomic_DNA"/>
</dbReference>
<sequence>MSLTKLKRFWHALECLRGQAAVHEEWRLCLGTEFAAAQTLLRPTGEVGGYFPRADPLNRRRYRAPCRVIDAGDDRFWAIPPDGGPSVDVCRTQLAVYELHRSRLLEGFQANWDLQLHSPQTVEGIEGLFHGGAVTPVAGYRFGLYLSFPRSKAETRRMVDAIAGDQDAPFLLLVPTPRFVDSAIDRILTRRRGTAVPLSETLAVSGSKTVLTSDGRDRISQFLEQHLPPAPDQKTTFFPTPTGAHWSHLQMRFVDGETLSVRVGDVTAVVNYTQMGMASAKNGRPTVQWELLRLFADSHGHFDWSSRSANHKLQKRKNLLARHLRQFFRIDGDPIVSQGNGWQTQFRIQSDR</sequence>